<reference evidence="1" key="1">
    <citation type="submission" date="2024-01" db="EMBL/GenBank/DDBJ databases">
        <authorList>
            <person name="Webb A."/>
        </authorList>
    </citation>
    <scope>NUCLEOTIDE SEQUENCE</scope>
    <source>
        <strain evidence="1">Pm1</strain>
    </source>
</reference>
<protein>
    <submittedName>
        <fullName evidence="1">Uncharacterized protein</fullName>
    </submittedName>
</protein>
<comment type="caution">
    <text evidence="1">The sequence shown here is derived from an EMBL/GenBank/DDBJ whole genome shotgun (WGS) entry which is preliminary data.</text>
</comment>
<dbReference type="AlphaFoldDB" id="A0AAV1V3A2"/>
<dbReference type="EMBL" id="CAKLBY020000259">
    <property type="protein sequence ID" value="CAK7940722.1"/>
    <property type="molecule type" value="Genomic_DNA"/>
</dbReference>
<proteinExistence type="predicted"/>
<gene>
    <name evidence="1" type="ORF">PM001_LOCUS25872</name>
</gene>
<sequence>MTYGVCRISRGRCEVPRDMKKGWLAGDSGRLRLLGPGPVVKATAFDAADQREPHSGDGRCLGQQANSFLLSTIVAGVLPTCT</sequence>
<evidence type="ECO:0000313" key="2">
    <source>
        <dbReference type="Proteomes" id="UP001162060"/>
    </source>
</evidence>
<name>A0AAV1V3A2_9STRA</name>
<evidence type="ECO:0000313" key="1">
    <source>
        <dbReference type="EMBL" id="CAK7940722.1"/>
    </source>
</evidence>
<accession>A0AAV1V3A2</accession>
<dbReference type="Proteomes" id="UP001162060">
    <property type="component" value="Unassembled WGS sequence"/>
</dbReference>
<organism evidence="1 2">
    <name type="scientific">Peronospora matthiolae</name>
    <dbReference type="NCBI Taxonomy" id="2874970"/>
    <lineage>
        <taxon>Eukaryota</taxon>
        <taxon>Sar</taxon>
        <taxon>Stramenopiles</taxon>
        <taxon>Oomycota</taxon>
        <taxon>Peronosporomycetes</taxon>
        <taxon>Peronosporales</taxon>
        <taxon>Peronosporaceae</taxon>
        <taxon>Peronospora</taxon>
    </lineage>
</organism>